<proteinExistence type="predicted"/>
<dbReference type="PANTHER" id="PTHR21310">
    <property type="entry name" value="AMINOGLYCOSIDE PHOSPHOTRANSFERASE-RELATED-RELATED"/>
    <property type="match status" value="1"/>
</dbReference>
<dbReference type="InterPro" id="IPR051678">
    <property type="entry name" value="AGP_Transferase"/>
</dbReference>
<evidence type="ECO:0000256" key="1">
    <source>
        <dbReference type="SAM" id="SignalP"/>
    </source>
</evidence>
<evidence type="ECO:0000313" key="4">
    <source>
        <dbReference type="Proteomes" id="UP000567179"/>
    </source>
</evidence>
<keyword evidence="4" id="KW-1185">Reference proteome</keyword>
<dbReference type="PANTHER" id="PTHR21310:SF15">
    <property type="entry name" value="AMINOGLYCOSIDE PHOSPHOTRANSFERASE DOMAIN-CONTAINING PROTEIN"/>
    <property type="match status" value="1"/>
</dbReference>
<organism evidence="3 4">
    <name type="scientific">Psilocybe cf. subviscida</name>
    <dbReference type="NCBI Taxonomy" id="2480587"/>
    <lineage>
        <taxon>Eukaryota</taxon>
        <taxon>Fungi</taxon>
        <taxon>Dikarya</taxon>
        <taxon>Basidiomycota</taxon>
        <taxon>Agaricomycotina</taxon>
        <taxon>Agaricomycetes</taxon>
        <taxon>Agaricomycetidae</taxon>
        <taxon>Agaricales</taxon>
        <taxon>Agaricineae</taxon>
        <taxon>Strophariaceae</taxon>
        <taxon>Psilocybe</taxon>
    </lineage>
</organism>
<dbReference type="Gene3D" id="3.90.1200.10">
    <property type="match status" value="1"/>
</dbReference>
<accession>A0A8H5BLI6</accession>
<feature type="signal peptide" evidence="1">
    <location>
        <begin position="1"/>
        <end position="16"/>
    </location>
</feature>
<reference evidence="3 4" key="1">
    <citation type="journal article" date="2020" name="ISME J.">
        <title>Uncovering the hidden diversity of litter-decomposition mechanisms in mushroom-forming fungi.</title>
        <authorList>
            <person name="Floudas D."/>
            <person name="Bentzer J."/>
            <person name="Ahren D."/>
            <person name="Johansson T."/>
            <person name="Persson P."/>
            <person name="Tunlid A."/>
        </authorList>
    </citation>
    <scope>NUCLEOTIDE SEQUENCE [LARGE SCALE GENOMIC DNA]</scope>
    <source>
        <strain evidence="3 4">CBS 101986</strain>
    </source>
</reference>
<dbReference type="Proteomes" id="UP000567179">
    <property type="component" value="Unassembled WGS sequence"/>
</dbReference>
<gene>
    <name evidence="3" type="ORF">D9619_009618</name>
</gene>
<dbReference type="EMBL" id="JAACJJ010000015">
    <property type="protein sequence ID" value="KAF5325356.1"/>
    <property type="molecule type" value="Genomic_DNA"/>
</dbReference>
<dbReference type="Pfam" id="PF01636">
    <property type="entry name" value="APH"/>
    <property type="match status" value="1"/>
</dbReference>
<dbReference type="AlphaFoldDB" id="A0A8H5BLI6"/>
<dbReference type="InterPro" id="IPR002575">
    <property type="entry name" value="Aminoglycoside_PTrfase"/>
</dbReference>
<dbReference type="OrthoDB" id="5404599at2759"/>
<evidence type="ECO:0000313" key="3">
    <source>
        <dbReference type="EMBL" id="KAF5325356.1"/>
    </source>
</evidence>
<comment type="caution">
    <text evidence="3">The sequence shown here is derived from an EMBL/GenBank/DDBJ whole genome shotgun (WGS) entry which is preliminary data.</text>
</comment>
<protein>
    <recommendedName>
        <fullName evidence="2">Aminoglycoside phosphotransferase domain-containing protein</fullName>
    </recommendedName>
</protein>
<dbReference type="SUPFAM" id="SSF56112">
    <property type="entry name" value="Protein kinase-like (PK-like)"/>
    <property type="match status" value="1"/>
</dbReference>
<feature type="domain" description="Aminoglycoside phosphotransferase" evidence="2">
    <location>
        <begin position="75"/>
        <end position="276"/>
    </location>
</feature>
<dbReference type="InterPro" id="IPR011009">
    <property type="entry name" value="Kinase-like_dom_sf"/>
</dbReference>
<feature type="chain" id="PRO_5034127860" description="Aminoglycoside phosphotransferase domain-containing protein" evidence="1">
    <location>
        <begin position="17"/>
        <end position="317"/>
    </location>
</feature>
<evidence type="ECO:0000259" key="2">
    <source>
        <dbReference type="Pfam" id="PF01636"/>
    </source>
</evidence>
<sequence>MSFLRMLFLLLRLVLGPSKRRKIYLFIEKFSRKFYGDKAGGATRFPMNLYFKEGMNSVNEVMAIQLVKQQLLSHATKTMLPLVPEVLDVADGCFIMTRLPGEPLGNMYSKLSDEERAQVTPQVTEFIKVLRSIPNSLESERSRPLGKVSGPLPHLPASDNNRIWEEQFGPFPTLPEFHSFLLHLHRRPGSFPERYSLAHDFAVSTDPRNLQETEFSTRTVFSHCDLHLRNILAERKITYERGQPVSKIVVTGIIDWECAGWFPIYWDHAKAVWRHRAFKKYRDCWQQIAKDTIPPESLEKYDSDLALEEEMWTYMDF</sequence>
<name>A0A8H5BLI6_9AGAR</name>
<keyword evidence="1" id="KW-0732">Signal</keyword>